<evidence type="ECO:0000256" key="1">
    <source>
        <dbReference type="PROSITE-ProRule" id="PRU00409"/>
    </source>
</evidence>
<reference evidence="3" key="2">
    <citation type="journal article" date="2021" name="PeerJ">
        <title>Extensive microbial diversity within the chicken gut microbiome revealed by metagenomics and culture.</title>
        <authorList>
            <person name="Gilroy R."/>
            <person name="Ravi A."/>
            <person name="Getino M."/>
            <person name="Pursley I."/>
            <person name="Horton D.L."/>
            <person name="Alikhan N.F."/>
            <person name="Baker D."/>
            <person name="Gharbi K."/>
            <person name="Hall N."/>
            <person name="Watson M."/>
            <person name="Adriaenssens E.M."/>
            <person name="Foster-Nyarko E."/>
            <person name="Jarju S."/>
            <person name="Secka A."/>
            <person name="Antonio M."/>
            <person name="Oren A."/>
            <person name="Chaudhuri R.R."/>
            <person name="La Ragione R."/>
            <person name="Hildebrand F."/>
            <person name="Pallen M.J."/>
        </authorList>
    </citation>
    <scope>NUCLEOTIDE SEQUENCE</scope>
    <source>
        <strain evidence="3">21143</strain>
    </source>
</reference>
<accession>A0A9D1KDY8</accession>
<organism evidence="3 4">
    <name type="scientific">Candidatus Caccoplasma intestinavium</name>
    <dbReference type="NCBI Taxonomy" id="2840716"/>
    <lineage>
        <taxon>Bacteria</taxon>
        <taxon>Pseudomonadati</taxon>
        <taxon>Bacteroidota</taxon>
        <taxon>Bacteroidia</taxon>
        <taxon>Bacteroidales</taxon>
        <taxon>Bacteroidaceae</taxon>
        <taxon>Bacteroidaceae incertae sedis</taxon>
        <taxon>Candidatus Caccoplasma</taxon>
    </lineage>
</organism>
<feature type="domain" description="ATP-grasp" evidence="2">
    <location>
        <begin position="132"/>
        <end position="347"/>
    </location>
</feature>
<protein>
    <recommendedName>
        <fullName evidence="2">ATP-grasp domain-containing protein</fullName>
    </recommendedName>
</protein>
<dbReference type="Proteomes" id="UP000886722">
    <property type="component" value="Unassembled WGS sequence"/>
</dbReference>
<name>A0A9D1KDY8_9BACT</name>
<dbReference type="GO" id="GO:0005524">
    <property type="term" value="F:ATP binding"/>
    <property type="evidence" value="ECO:0007669"/>
    <property type="project" value="UniProtKB-UniRule"/>
</dbReference>
<dbReference type="AlphaFoldDB" id="A0A9D1KDY8"/>
<dbReference type="InterPro" id="IPR011761">
    <property type="entry name" value="ATP-grasp"/>
</dbReference>
<evidence type="ECO:0000313" key="4">
    <source>
        <dbReference type="Proteomes" id="UP000886722"/>
    </source>
</evidence>
<reference evidence="3" key="1">
    <citation type="submission" date="2020-10" db="EMBL/GenBank/DDBJ databases">
        <authorList>
            <person name="Gilroy R."/>
        </authorList>
    </citation>
    <scope>NUCLEOTIDE SEQUENCE</scope>
    <source>
        <strain evidence="3">21143</strain>
    </source>
</reference>
<proteinExistence type="predicted"/>
<dbReference type="SUPFAM" id="SSF56059">
    <property type="entry name" value="Glutathione synthetase ATP-binding domain-like"/>
    <property type="match status" value="1"/>
</dbReference>
<dbReference type="PROSITE" id="PS50975">
    <property type="entry name" value="ATP_GRASP"/>
    <property type="match status" value="1"/>
</dbReference>
<evidence type="ECO:0000313" key="3">
    <source>
        <dbReference type="EMBL" id="HIT39716.1"/>
    </source>
</evidence>
<dbReference type="EMBL" id="DVKT01000051">
    <property type="protein sequence ID" value="HIT39716.1"/>
    <property type="molecule type" value="Genomic_DNA"/>
</dbReference>
<keyword evidence="1" id="KW-0547">Nucleotide-binding</keyword>
<evidence type="ECO:0000259" key="2">
    <source>
        <dbReference type="PROSITE" id="PS50975"/>
    </source>
</evidence>
<sequence>MSVLYLFNPENDLALANGGKNYTPPPLARTIARDLSTLPLWYATEGENIICLPSLGYGDSLIPVLESLGKKCRVCSIASLPDDVSAYRPWGWSPEIVHRFLRHGADAELLPRAELLDLQRVWAHRIRTREVLSFLKSEGVDVPYEIPVSFRDEGRVHDFVTTHLRAMLKAPWSGSGKGLCRTYGTYDLAVGRWVQGVLRRQGEVVCEPYFEKEADMAMEFLSDGNRVVFSGYSWFSTDERGAYKGNCLLSDDEIEKHVSSYLPVDDLYRVRECLERFFTRYIVSLYQGYFGVDMMIYRRSGAFALHPCVEINLRMNMGMVSRMFYDRYVAEGSNGVYRVEYFSDAEQLMDDHCRRQFENPLRIDQQKIKSGYLALNPILPDTHYRASVEIYSV</sequence>
<keyword evidence="1" id="KW-0067">ATP-binding</keyword>
<gene>
    <name evidence="3" type="ORF">IAD06_06735</name>
</gene>
<dbReference type="GO" id="GO:0046872">
    <property type="term" value="F:metal ion binding"/>
    <property type="evidence" value="ECO:0007669"/>
    <property type="project" value="InterPro"/>
</dbReference>
<comment type="caution">
    <text evidence="3">The sequence shown here is derived from an EMBL/GenBank/DDBJ whole genome shotgun (WGS) entry which is preliminary data.</text>
</comment>